<evidence type="ECO:0000256" key="2">
    <source>
        <dbReference type="ARBA" id="ARBA00006781"/>
    </source>
</evidence>
<dbReference type="Pfam" id="PF13862">
    <property type="entry name" value="BCCIP"/>
    <property type="match status" value="1"/>
</dbReference>
<accession>A0A423XEN1</accession>
<dbReference type="AlphaFoldDB" id="A0A423XEN1"/>
<comment type="caution">
    <text evidence="5">The sequence shown here is derived from an EMBL/GenBank/DDBJ whole genome shotgun (WGS) entry which is preliminary data.</text>
</comment>
<organism evidence="5 6">
    <name type="scientific">Cytospora leucostoma</name>
    <dbReference type="NCBI Taxonomy" id="1230097"/>
    <lineage>
        <taxon>Eukaryota</taxon>
        <taxon>Fungi</taxon>
        <taxon>Dikarya</taxon>
        <taxon>Ascomycota</taxon>
        <taxon>Pezizomycotina</taxon>
        <taxon>Sordariomycetes</taxon>
        <taxon>Sordariomycetidae</taxon>
        <taxon>Diaporthales</taxon>
        <taxon>Cytosporaceae</taxon>
        <taxon>Cytospora</taxon>
    </lineage>
</organism>
<evidence type="ECO:0000256" key="1">
    <source>
        <dbReference type="ARBA" id="ARBA00002688"/>
    </source>
</evidence>
<dbReference type="EMBL" id="LKEB01000013">
    <property type="protein sequence ID" value="ROW14609.1"/>
    <property type="molecule type" value="Genomic_DNA"/>
</dbReference>
<dbReference type="PIRSF" id="PIRSF028983">
    <property type="entry name" value="BCP1"/>
    <property type="match status" value="1"/>
</dbReference>
<evidence type="ECO:0000313" key="5">
    <source>
        <dbReference type="EMBL" id="ROW14609.1"/>
    </source>
</evidence>
<comment type="similarity">
    <text evidence="2 3">Belongs to the BCP1 family.</text>
</comment>
<sequence length="310" mass="34557">MAKKRAREADGQSEPAKASLDKMDQDSSDDEVHTYPYLSTFLISHSLTYGAQDFDMVNVDFEWFNFDSEIDFHGVKTLLRQLFDVDSQLLDTSALTDVITQNQTIGSTVKVDGKGTDAYAFLTALNLNEHKDKKPVSDLVAYISDRASQSGSEALAATIPKALAENHVGLVLGERLINMPPEISPPMYSMLVDEVEAAVEDGEPYAFTHYLVVSKSYNEVQSILDNGETQKRKKAREEAPMFYFHPEDEVLQKHAVAYGNFPFTKDDESVADSKRAFQEMGVRSMGSMILIEAAKFPEAIKKVAEYLSPQ</sequence>
<name>A0A423XEN1_9PEZI</name>
<dbReference type="STRING" id="1230097.A0A423XEN1"/>
<reference evidence="5 6" key="1">
    <citation type="submission" date="2015-09" db="EMBL/GenBank/DDBJ databases">
        <title>Host preference determinants of Valsa canker pathogens revealed by comparative genomics.</title>
        <authorList>
            <person name="Yin Z."/>
            <person name="Huang L."/>
        </authorList>
    </citation>
    <scope>NUCLEOTIDE SEQUENCE [LARGE SCALE GENOMIC DNA]</scope>
    <source>
        <strain evidence="5 6">SXYLt</strain>
    </source>
</reference>
<evidence type="ECO:0000313" key="6">
    <source>
        <dbReference type="Proteomes" id="UP000285146"/>
    </source>
</evidence>
<dbReference type="InParanoid" id="A0A423XEN1"/>
<feature type="region of interest" description="Disordered" evidence="4">
    <location>
        <begin position="1"/>
        <end position="29"/>
    </location>
</feature>
<keyword evidence="6" id="KW-1185">Reference proteome</keyword>
<dbReference type="PANTHER" id="PTHR13261:SF0">
    <property type="entry name" value="BRCA2 AND CDKN1A-INTERACTING PROTEIN"/>
    <property type="match status" value="1"/>
</dbReference>
<dbReference type="OrthoDB" id="27543at2759"/>
<protein>
    <recommendedName>
        <fullName evidence="3">Protein BCP1</fullName>
    </recommendedName>
</protein>
<feature type="compositionally biased region" description="Basic and acidic residues" evidence="4">
    <location>
        <begin position="19"/>
        <end position="29"/>
    </location>
</feature>
<keyword evidence="3" id="KW-0653">Protein transport</keyword>
<dbReference type="GO" id="GO:0005634">
    <property type="term" value="C:nucleus"/>
    <property type="evidence" value="ECO:0007669"/>
    <property type="project" value="UniProtKB-SubCell"/>
</dbReference>
<gene>
    <name evidence="5" type="ORF">VPNG_03142</name>
</gene>
<dbReference type="FunCoup" id="A0A423XEN1">
    <property type="interactions" value="938"/>
</dbReference>
<dbReference type="GO" id="GO:0015031">
    <property type="term" value="P:protein transport"/>
    <property type="evidence" value="ECO:0007669"/>
    <property type="project" value="UniProtKB-KW"/>
</dbReference>
<comment type="subcellular location">
    <subcellularLocation>
        <location evidence="3">Nucleus</location>
    </subcellularLocation>
</comment>
<dbReference type="PANTHER" id="PTHR13261">
    <property type="entry name" value="BRCA2 AND CDKN1A INTERACTING PROTEIN"/>
    <property type="match status" value="1"/>
</dbReference>
<comment type="function">
    <text evidence="1 3">Involved in nuclear export, actin cytoskeleton organization and vesicular transport.</text>
</comment>
<proteinExistence type="inferred from homology"/>
<evidence type="ECO:0000256" key="4">
    <source>
        <dbReference type="SAM" id="MobiDB-lite"/>
    </source>
</evidence>
<dbReference type="Proteomes" id="UP000285146">
    <property type="component" value="Unassembled WGS sequence"/>
</dbReference>
<keyword evidence="3" id="KW-0813">Transport</keyword>
<dbReference type="InterPro" id="IPR025602">
    <property type="entry name" value="BCP1_family"/>
</dbReference>
<keyword evidence="3" id="KW-0539">Nucleus</keyword>
<evidence type="ECO:0000256" key="3">
    <source>
        <dbReference type="PIRNR" id="PIRNR028983"/>
    </source>
</evidence>